<dbReference type="Pfam" id="PF12146">
    <property type="entry name" value="Hydrolase_4"/>
    <property type="match status" value="1"/>
</dbReference>
<keyword evidence="4 7" id="KW-0442">Lipid degradation</keyword>
<keyword evidence="3 7" id="KW-0378">Hydrolase</keyword>
<evidence type="ECO:0000259" key="10">
    <source>
        <dbReference type="Pfam" id="PF12146"/>
    </source>
</evidence>
<dbReference type="KEGG" id="goe:100899607"/>
<comment type="similarity">
    <text evidence="1 7">Belongs to the AB hydrolase superfamily. Lipase family.</text>
</comment>
<feature type="active site" description="Nucleophile" evidence="8">
    <location>
        <position position="173"/>
    </location>
</feature>
<evidence type="ECO:0000256" key="3">
    <source>
        <dbReference type="ARBA" id="ARBA00022801"/>
    </source>
</evidence>
<evidence type="ECO:0000313" key="12">
    <source>
        <dbReference type="RefSeq" id="XP_003742595.1"/>
    </source>
</evidence>
<dbReference type="RefSeq" id="XP_003742595.1">
    <property type="nucleotide sequence ID" value="XM_003742547.2"/>
</dbReference>
<dbReference type="AlphaFoldDB" id="A0AAJ6QSM3"/>
<dbReference type="InterPro" id="IPR006693">
    <property type="entry name" value="AB_hydrolase_lipase"/>
</dbReference>
<keyword evidence="2" id="KW-0732">Signal</keyword>
<keyword evidence="11" id="KW-1185">Reference proteome</keyword>
<dbReference type="GeneID" id="100899607"/>
<dbReference type="FunFam" id="3.40.50.1820:FF:000057">
    <property type="entry name" value="Lipase"/>
    <property type="match status" value="1"/>
</dbReference>
<dbReference type="Proteomes" id="UP000694867">
    <property type="component" value="Unplaced"/>
</dbReference>
<gene>
    <name evidence="12" type="primary">LOC100899607</name>
</gene>
<reference evidence="12" key="1">
    <citation type="submission" date="2025-08" db="UniProtKB">
        <authorList>
            <consortium name="RefSeq"/>
        </authorList>
    </citation>
    <scope>IDENTIFICATION</scope>
</reference>
<protein>
    <recommendedName>
        <fullName evidence="7">Lipase</fullName>
    </recommendedName>
</protein>
<sequence>MLRILFTIARWIIYYHVLYWGFQRFQGKNLLRPFIDADAWRHPVEYAQKYGYDAEQHLITTSDGVILEVHRINSKTNSGRSGIPVILQHGLFASSFGWIANLPHQSLGFILADAGYDVWLANSRGNVFGRTSENQTDFWTFTKEHLALMDLPATIDYILKVSRKTYVHYAGHSQGGFLLMALLSEKPEYAQKIRLGIALAPVLKISNASFFPTNLHRAMEAFSFLPPFPMHSPDRLPANLVFNPLVCGLVPSLCSALLRLHAGGHATQVNISRSAVYAGGFPAGSSFANFRHYTQTMYSDRFAKYDYGKEENMKIYGQSLPPEYDLSKISGKVAVFYSEGDADNYAGSRHNKWLIENIPKRSLVHSEALRNFEHLDYFMGINAREGLYDKMIELMKRFED</sequence>
<dbReference type="GO" id="GO:0016042">
    <property type="term" value="P:lipid catabolic process"/>
    <property type="evidence" value="ECO:0007669"/>
    <property type="project" value="UniProtKB-KW"/>
</dbReference>
<dbReference type="PIRSF" id="PIRSF000862">
    <property type="entry name" value="Steryl_ester_lip"/>
    <property type="match status" value="1"/>
</dbReference>
<proteinExistence type="inferred from homology"/>
<keyword evidence="6" id="KW-0325">Glycoprotein</keyword>
<feature type="active site" description="Charge relay system" evidence="8">
    <location>
        <position position="343"/>
    </location>
</feature>
<evidence type="ECO:0000259" key="9">
    <source>
        <dbReference type="Pfam" id="PF04083"/>
    </source>
</evidence>
<evidence type="ECO:0000256" key="5">
    <source>
        <dbReference type="ARBA" id="ARBA00023098"/>
    </source>
</evidence>
<feature type="domain" description="Partial AB-hydrolase lipase" evidence="9">
    <location>
        <begin position="45"/>
        <end position="102"/>
    </location>
</feature>
<dbReference type="PANTHER" id="PTHR11005">
    <property type="entry name" value="LYSOSOMAL ACID LIPASE-RELATED"/>
    <property type="match status" value="1"/>
</dbReference>
<evidence type="ECO:0000256" key="4">
    <source>
        <dbReference type="ARBA" id="ARBA00022963"/>
    </source>
</evidence>
<feature type="domain" description="Serine aminopeptidase S33" evidence="10">
    <location>
        <begin position="107"/>
        <end position="215"/>
    </location>
</feature>
<evidence type="ECO:0000256" key="6">
    <source>
        <dbReference type="ARBA" id="ARBA00023180"/>
    </source>
</evidence>
<evidence type="ECO:0000256" key="8">
    <source>
        <dbReference type="PIRSR" id="PIRSR000862-1"/>
    </source>
</evidence>
<dbReference type="Gene3D" id="3.40.50.1820">
    <property type="entry name" value="alpha/beta hydrolase"/>
    <property type="match status" value="1"/>
</dbReference>
<dbReference type="InterPro" id="IPR025483">
    <property type="entry name" value="Lipase_euk"/>
</dbReference>
<dbReference type="SUPFAM" id="SSF53474">
    <property type="entry name" value="alpha/beta-Hydrolases"/>
    <property type="match status" value="1"/>
</dbReference>
<dbReference type="InterPro" id="IPR029058">
    <property type="entry name" value="AB_hydrolase_fold"/>
</dbReference>
<evidence type="ECO:0000256" key="7">
    <source>
        <dbReference type="PIRNR" id="PIRNR000862"/>
    </source>
</evidence>
<evidence type="ECO:0000256" key="1">
    <source>
        <dbReference type="ARBA" id="ARBA00010701"/>
    </source>
</evidence>
<evidence type="ECO:0000313" key="11">
    <source>
        <dbReference type="Proteomes" id="UP000694867"/>
    </source>
</evidence>
<dbReference type="InterPro" id="IPR022742">
    <property type="entry name" value="Hydrolase_4"/>
</dbReference>
<keyword evidence="5" id="KW-0443">Lipid metabolism</keyword>
<organism evidence="11 12">
    <name type="scientific">Galendromus occidentalis</name>
    <name type="common">western predatory mite</name>
    <dbReference type="NCBI Taxonomy" id="34638"/>
    <lineage>
        <taxon>Eukaryota</taxon>
        <taxon>Metazoa</taxon>
        <taxon>Ecdysozoa</taxon>
        <taxon>Arthropoda</taxon>
        <taxon>Chelicerata</taxon>
        <taxon>Arachnida</taxon>
        <taxon>Acari</taxon>
        <taxon>Parasitiformes</taxon>
        <taxon>Mesostigmata</taxon>
        <taxon>Gamasina</taxon>
        <taxon>Phytoseioidea</taxon>
        <taxon>Phytoseiidae</taxon>
        <taxon>Typhlodrominae</taxon>
        <taxon>Galendromus</taxon>
    </lineage>
</organism>
<feature type="active site" description="Charge relay system" evidence="8">
    <location>
        <position position="374"/>
    </location>
</feature>
<evidence type="ECO:0000256" key="2">
    <source>
        <dbReference type="ARBA" id="ARBA00022729"/>
    </source>
</evidence>
<dbReference type="GO" id="GO:0016788">
    <property type="term" value="F:hydrolase activity, acting on ester bonds"/>
    <property type="evidence" value="ECO:0007669"/>
    <property type="project" value="InterPro"/>
</dbReference>
<accession>A0AAJ6QSM3</accession>
<name>A0AAJ6QSM3_9ACAR</name>
<dbReference type="Pfam" id="PF04083">
    <property type="entry name" value="Abhydro_lipase"/>
    <property type="match status" value="1"/>
</dbReference>